<dbReference type="GO" id="GO:0006139">
    <property type="term" value="P:nucleobase-containing compound metabolic process"/>
    <property type="evidence" value="ECO:0007669"/>
    <property type="project" value="InterPro"/>
</dbReference>
<dbReference type="GO" id="GO:0008408">
    <property type="term" value="F:3'-5' exonuclease activity"/>
    <property type="evidence" value="ECO:0007669"/>
    <property type="project" value="InterPro"/>
</dbReference>
<dbReference type="GO" id="GO:0005634">
    <property type="term" value="C:nucleus"/>
    <property type="evidence" value="ECO:0007669"/>
    <property type="project" value="TreeGrafter"/>
</dbReference>
<evidence type="ECO:0000313" key="5">
    <source>
        <dbReference type="Proteomes" id="UP001454036"/>
    </source>
</evidence>
<reference evidence="4 5" key="1">
    <citation type="submission" date="2024-01" db="EMBL/GenBank/DDBJ databases">
        <title>The complete chloroplast genome sequence of Lithospermum erythrorhizon: insights into the phylogenetic relationship among Boraginaceae species and the maternal lineages of purple gromwells.</title>
        <authorList>
            <person name="Okada T."/>
            <person name="Watanabe K."/>
        </authorList>
    </citation>
    <scope>NUCLEOTIDE SEQUENCE [LARGE SCALE GENOMIC DNA]</scope>
</reference>
<dbReference type="Proteomes" id="UP001454036">
    <property type="component" value="Unassembled WGS sequence"/>
</dbReference>
<protein>
    <recommendedName>
        <fullName evidence="3">3'-5' exonuclease domain-containing protein</fullName>
    </recommendedName>
</protein>
<feature type="domain" description="3'-5' exonuclease" evidence="3">
    <location>
        <begin position="38"/>
        <end position="203"/>
    </location>
</feature>
<dbReference type="SUPFAM" id="SSF53098">
    <property type="entry name" value="Ribonuclease H-like"/>
    <property type="match status" value="1"/>
</dbReference>
<dbReference type="CDD" id="cd06141">
    <property type="entry name" value="WRN_exo"/>
    <property type="match status" value="1"/>
</dbReference>
<keyword evidence="1" id="KW-0540">Nuclease</keyword>
<dbReference type="GO" id="GO:0005737">
    <property type="term" value="C:cytoplasm"/>
    <property type="evidence" value="ECO:0007669"/>
    <property type="project" value="TreeGrafter"/>
</dbReference>
<name>A0AAV3QI48_LITER</name>
<evidence type="ECO:0000313" key="4">
    <source>
        <dbReference type="EMBL" id="GAA0162836.1"/>
    </source>
</evidence>
<gene>
    <name evidence="4" type="ORF">LIER_18846</name>
</gene>
<dbReference type="AlphaFoldDB" id="A0AAV3QI48"/>
<dbReference type="EMBL" id="BAABME010004568">
    <property type="protein sequence ID" value="GAA0162836.1"/>
    <property type="molecule type" value="Genomic_DNA"/>
</dbReference>
<dbReference type="InterPro" id="IPR036397">
    <property type="entry name" value="RNaseH_sf"/>
</dbReference>
<sequence>MSRISIDDHQLPFDTHNEYDVHIGPHSIHTLLTFCPHKVNEWFTKIQSTPPSPPLLVGLDIEWKPNRSKNQDNPAATLQLCISQNCLIFQLLYCSHFPKQLLDFLANKELTFVGVGIEHDVEKLVEDYGFAFGGKLVELGALASEKRGDGSLKKAGLKGLAKEVLGLEVEKPKRVACSRWDQEWLYPDQVKYACVDAFLSFEIGRVLGAAAHG</sequence>
<dbReference type="FunFam" id="3.30.420.10:FF:000054">
    <property type="entry name" value="Werner Syndrome-like exonuclease"/>
    <property type="match status" value="1"/>
</dbReference>
<keyword evidence="5" id="KW-1185">Reference proteome</keyword>
<dbReference type="PANTHER" id="PTHR13620">
    <property type="entry name" value="3-5 EXONUCLEASE"/>
    <property type="match status" value="1"/>
</dbReference>
<organism evidence="4 5">
    <name type="scientific">Lithospermum erythrorhizon</name>
    <name type="common">Purple gromwell</name>
    <name type="synonym">Lithospermum officinale var. erythrorhizon</name>
    <dbReference type="NCBI Taxonomy" id="34254"/>
    <lineage>
        <taxon>Eukaryota</taxon>
        <taxon>Viridiplantae</taxon>
        <taxon>Streptophyta</taxon>
        <taxon>Embryophyta</taxon>
        <taxon>Tracheophyta</taxon>
        <taxon>Spermatophyta</taxon>
        <taxon>Magnoliopsida</taxon>
        <taxon>eudicotyledons</taxon>
        <taxon>Gunneridae</taxon>
        <taxon>Pentapetalae</taxon>
        <taxon>asterids</taxon>
        <taxon>lamiids</taxon>
        <taxon>Boraginales</taxon>
        <taxon>Boraginaceae</taxon>
        <taxon>Boraginoideae</taxon>
        <taxon>Lithospermeae</taxon>
        <taxon>Lithospermum</taxon>
    </lineage>
</organism>
<dbReference type="Gene3D" id="3.30.420.10">
    <property type="entry name" value="Ribonuclease H-like superfamily/Ribonuclease H"/>
    <property type="match status" value="1"/>
</dbReference>
<dbReference type="InterPro" id="IPR002562">
    <property type="entry name" value="3'-5'_exonuclease_dom"/>
</dbReference>
<proteinExistence type="predicted"/>
<evidence type="ECO:0000256" key="2">
    <source>
        <dbReference type="ARBA" id="ARBA00022801"/>
    </source>
</evidence>
<keyword evidence="2" id="KW-0378">Hydrolase</keyword>
<evidence type="ECO:0000256" key="1">
    <source>
        <dbReference type="ARBA" id="ARBA00022722"/>
    </source>
</evidence>
<dbReference type="GO" id="GO:0003676">
    <property type="term" value="F:nucleic acid binding"/>
    <property type="evidence" value="ECO:0007669"/>
    <property type="project" value="InterPro"/>
</dbReference>
<accession>A0AAV3QI48</accession>
<dbReference type="InterPro" id="IPR012337">
    <property type="entry name" value="RNaseH-like_sf"/>
</dbReference>
<dbReference type="Pfam" id="PF01612">
    <property type="entry name" value="DNA_pol_A_exo1"/>
    <property type="match status" value="1"/>
</dbReference>
<dbReference type="InterPro" id="IPR051132">
    <property type="entry name" value="3-5_Exonuclease_domain"/>
</dbReference>
<comment type="caution">
    <text evidence="4">The sequence shown here is derived from an EMBL/GenBank/DDBJ whole genome shotgun (WGS) entry which is preliminary data.</text>
</comment>
<evidence type="ECO:0000259" key="3">
    <source>
        <dbReference type="Pfam" id="PF01612"/>
    </source>
</evidence>
<dbReference type="PANTHER" id="PTHR13620:SF105">
    <property type="entry name" value="OS01G0737700 PROTEIN"/>
    <property type="match status" value="1"/>
</dbReference>